<name>A0A2P8DJD0_9ACTN</name>
<comment type="caution">
    <text evidence="2">The sequence shown here is derived from an EMBL/GenBank/DDBJ whole genome shotgun (WGS) entry which is preliminary data.</text>
</comment>
<dbReference type="Proteomes" id="UP000240542">
    <property type="component" value="Unassembled WGS sequence"/>
</dbReference>
<dbReference type="EMBL" id="PYGA01000008">
    <property type="protein sequence ID" value="PSK97304.1"/>
    <property type="molecule type" value="Genomic_DNA"/>
</dbReference>
<accession>A0A2P8DJD0</accession>
<feature type="domain" description="Cupin type-2" evidence="1">
    <location>
        <begin position="37"/>
        <end position="92"/>
    </location>
</feature>
<dbReference type="OrthoDB" id="5145129at2"/>
<dbReference type="InterPro" id="IPR011051">
    <property type="entry name" value="RmlC_Cupin_sf"/>
</dbReference>
<dbReference type="InterPro" id="IPR013096">
    <property type="entry name" value="Cupin_2"/>
</dbReference>
<organism evidence="2 3">
    <name type="scientific">Murinocardiopsis flavida</name>
    <dbReference type="NCBI Taxonomy" id="645275"/>
    <lineage>
        <taxon>Bacteria</taxon>
        <taxon>Bacillati</taxon>
        <taxon>Actinomycetota</taxon>
        <taxon>Actinomycetes</taxon>
        <taxon>Streptosporangiales</taxon>
        <taxon>Nocardiopsidaceae</taxon>
        <taxon>Murinocardiopsis</taxon>
    </lineage>
</organism>
<dbReference type="Gene3D" id="2.60.120.10">
    <property type="entry name" value="Jelly Rolls"/>
    <property type="match status" value="1"/>
</dbReference>
<evidence type="ECO:0000259" key="1">
    <source>
        <dbReference type="Pfam" id="PF07883"/>
    </source>
</evidence>
<protein>
    <submittedName>
        <fullName evidence="2">Cupin domain-containing protein</fullName>
    </submittedName>
</protein>
<proteinExistence type="predicted"/>
<evidence type="ECO:0000313" key="3">
    <source>
        <dbReference type="Proteomes" id="UP000240542"/>
    </source>
</evidence>
<reference evidence="2 3" key="1">
    <citation type="submission" date="2018-03" db="EMBL/GenBank/DDBJ databases">
        <title>Genomic Encyclopedia of Archaeal and Bacterial Type Strains, Phase II (KMG-II): from individual species to whole genera.</title>
        <authorList>
            <person name="Goeker M."/>
        </authorList>
    </citation>
    <scope>NUCLEOTIDE SEQUENCE [LARGE SCALE GENOMIC DNA]</scope>
    <source>
        <strain evidence="2 3">DSM 45312</strain>
    </source>
</reference>
<evidence type="ECO:0000313" key="2">
    <source>
        <dbReference type="EMBL" id="PSK97304.1"/>
    </source>
</evidence>
<sequence length="138" mass="14066">MPVTRKAHSRRTETPNGVMTTFASPTQGGSRTALWGVAMAPGKEGPLHAFDTEQVWTVTAGGAVVVLGGETFDIGPGDTVVMPADLPRQVFAAPEDGLTATVAAPAGGTAYNPGGITPDGACAQAPRDADRVIPPWTV</sequence>
<dbReference type="Pfam" id="PF07883">
    <property type="entry name" value="Cupin_2"/>
    <property type="match status" value="1"/>
</dbReference>
<dbReference type="SUPFAM" id="SSF51182">
    <property type="entry name" value="RmlC-like cupins"/>
    <property type="match status" value="1"/>
</dbReference>
<gene>
    <name evidence="2" type="ORF">CLV63_10822</name>
</gene>
<dbReference type="AlphaFoldDB" id="A0A2P8DJD0"/>
<keyword evidence="3" id="KW-1185">Reference proteome</keyword>
<dbReference type="InterPro" id="IPR014710">
    <property type="entry name" value="RmlC-like_jellyroll"/>
</dbReference>